<dbReference type="Gene3D" id="3.20.20.150">
    <property type="entry name" value="Divalent-metal-dependent TIM barrel enzymes"/>
    <property type="match status" value="1"/>
</dbReference>
<dbReference type="STRING" id="869212.Turpa_0343"/>
<proteinExistence type="predicted"/>
<dbReference type="InterPro" id="IPR018640">
    <property type="entry name" value="DUF2063"/>
</dbReference>
<name>I4B146_TURPD</name>
<dbReference type="Proteomes" id="UP000006048">
    <property type="component" value="Chromosome"/>
</dbReference>
<dbReference type="Pfam" id="PF09836">
    <property type="entry name" value="DUF2063"/>
    <property type="match status" value="1"/>
</dbReference>
<sequence>MTGLGLRTRHFDYLLRQPTANVGWFEAITENFISTQGAPLYVLEQIRARYPVALHGVALSIGSYEGLNPKHLQRIRELALRIAPFQISDHLCFSRFRRRQYHELLPLPRTEAMLRRVIANIDHAQTYLKRQLVLENISAYREHPANEIPEPEFLNTLAEKSGCRLLLDINNIYVNAANFRFNARRFVREINPAYVVQYHLAGFTDMHTHLFDTHAEKVHAPVVRLFREARYHLGEKRFSLERDDRIPGFESLLRETQRLASATPVSMPSRFNSPLAMPSKSQRNVIATEPQPIAEWQRTFYTLPASVAETHCGTLSPRAAQKVYRDAYQIRLTSALADKFPLLFKTLGERKAKRIQKEFIDENISTHEDLALYGNNLPRWLKTRYESKREWQKLAELDMIQFEIFHAMLREGVSGLLQKKVFLAPTTRIWSASPSYVAVRAGRVVLLPAAQPGMQRLLCYRDAFAVKAVPLSAGQHRFVRHLMKPVRLGAVLARAERENWLPPQEVKKLFQVLGVAGVLACRQTTS</sequence>
<dbReference type="AlphaFoldDB" id="I4B146"/>
<dbReference type="NCBIfam" id="NF003818">
    <property type="entry name" value="PRK05409.1"/>
    <property type="match status" value="1"/>
</dbReference>
<dbReference type="KEGG" id="tpx:Turpa_0343"/>
<evidence type="ECO:0000259" key="1">
    <source>
        <dbReference type="Pfam" id="PF09836"/>
    </source>
</evidence>
<keyword evidence="3" id="KW-1185">Reference proteome</keyword>
<dbReference type="PANTHER" id="PTHR42194">
    <property type="entry name" value="UPF0276 PROTEIN HI_1600"/>
    <property type="match status" value="1"/>
</dbReference>
<dbReference type="Pfam" id="PF05114">
    <property type="entry name" value="MbnB_TglH_ChrH"/>
    <property type="match status" value="1"/>
</dbReference>
<reference evidence="2 3" key="1">
    <citation type="submission" date="2012-06" db="EMBL/GenBank/DDBJ databases">
        <title>The complete chromosome of genome of Turneriella parva DSM 21527.</title>
        <authorList>
            <consortium name="US DOE Joint Genome Institute (JGI-PGF)"/>
            <person name="Lucas S."/>
            <person name="Han J."/>
            <person name="Lapidus A."/>
            <person name="Bruce D."/>
            <person name="Goodwin L."/>
            <person name="Pitluck S."/>
            <person name="Peters L."/>
            <person name="Kyrpides N."/>
            <person name="Mavromatis K."/>
            <person name="Ivanova N."/>
            <person name="Mikhailova N."/>
            <person name="Chertkov O."/>
            <person name="Detter J.C."/>
            <person name="Tapia R."/>
            <person name="Han C."/>
            <person name="Land M."/>
            <person name="Hauser L."/>
            <person name="Markowitz V."/>
            <person name="Cheng J.-F."/>
            <person name="Hugenholtz P."/>
            <person name="Woyke T."/>
            <person name="Wu D."/>
            <person name="Gronow S."/>
            <person name="Wellnitz S."/>
            <person name="Brambilla E."/>
            <person name="Klenk H.-P."/>
            <person name="Eisen J.A."/>
        </authorList>
    </citation>
    <scope>NUCLEOTIDE SEQUENCE [LARGE SCALE GENOMIC DNA]</scope>
    <source>
        <strain evidence="3">ATCC BAA-1111 / DSM 21527 / NCTC 11395 / H</strain>
    </source>
</reference>
<feature type="domain" description="Putative DNA-binding" evidence="1">
    <location>
        <begin position="313"/>
        <end position="381"/>
    </location>
</feature>
<gene>
    <name evidence="2" type="ordered locus">Turpa_0343</name>
</gene>
<protein>
    <recommendedName>
        <fullName evidence="1">Putative DNA-binding domain-containing protein</fullName>
    </recommendedName>
</protein>
<evidence type="ECO:0000313" key="3">
    <source>
        <dbReference type="Proteomes" id="UP000006048"/>
    </source>
</evidence>
<organism evidence="2 3">
    <name type="scientific">Turneriella parva (strain ATCC BAA-1111 / DSM 21527 / NCTC 11395 / H)</name>
    <name type="common">Leptospira parva</name>
    <dbReference type="NCBI Taxonomy" id="869212"/>
    <lineage>
        <taxon>Bacteria</taxon>
        <taxon>Pseudomonadati</taxon>
        <taxon>Spirochaetota</taxon>
        <taxon>Spirochaetia</taxon>
        <taxon>Leptospirales</taxon>
        <taxon>Leptospiraceae</taxon>
        <taxon>Turneriella</taxon>
    </lineage>
</organism>
<dbReference type="EMBL" id="CP002959">
    <property type="protein sequence ID" value="AFM11003.1"/>
    <property type="molecule type" value="Genomic_DNA"/>
</dbReference>
<dbReference type="PANTHER" id="PTHR42194:SF1">
    <property type="entry name" value="UPF0276 PROTEIN HI_1600"/>
    <property type="match status" value="1"/>
</dbReference>
<evidence type="ECO:0000313" key="2">
    <source>
        <dbReference type="EMBL" id="AFM11003.1"/>
    </source>
</evidence>
<dbReference type="InterPro" id="IPR007801">
    <property type="entry name" value="MbnB/TglH/ChrH"/>
</dbReference>
<accession>I4B146</accession>
<dbReference type="HOGENOM" id="CLU_517713_0_0_12"/>